<comment type="caution">
    <text evidence="2">The sequence shown here is derived from an EMBL/GenBank/DDBJ whole genome shotgun (WGS) entry which is preliminary data.</text>
</comment>
<dbReference type="AlphaFoldDB" id="A0AAN6MJ54"/>
<organism evidence="2 3">
    <name type="scientific">Staphylotrichum tortipilum</name>
    <dbReference type="NCBI Taxonomy" id="2831512"/>
    <lineage>
        <taxon>Eukaryota</taxon>
        <taxon>Fungi</taxon>
        <taxon>Dikarya</taxon>
        <taxon>Ascomycota</taxon>
        <taxon>Pezizomycotina</taxon>
        <taxon>Sordariomycetes</taxon>
        <taxon>Sordariomycetidae</taxon>
        <taxon>Sordariales</taxon>
        <taxon>Chaetomiaceae</taxon>
        <taxon>Staphylotrichum</taxon>
    </lineage>
</organism>
<protein>
    <submittedName>
        <fullName evidence="2">Heterokaryon incompatibility protein-domain-containing protein</fullName>
    </submittedName>
</protein>
<feature type="domain" description="Heterokaryon incompatibility" evidence="1">
    <location>
        <begin position="18"/>
        <end position="165"/>
    </location>
</feature>
<name>A0AAN6MJ54_9PEZI</name>
<reference evidence="2" key="2">
    <citation type="submission" date="2023-05" db="EMBL/GenBank/DDBJ databases">
        <authorList>
            <consortium name="Lawrence Berkeley National Laboratory"/>
            <person name="Steindorff A."/>
            <person name="Hensen N."/>
            <person name="Bonometti L."/>
            <person name="Westerberg I."/>
            <person name="Brannstrom I.O."/>
            <person name="Guillou S."/>
            <person name="Cros-Aarteil S."/>
            <person name="Calhoun S."/>
            <person name="Haridas S."/>
            <person name="Kuo A."/>
            <person name="Mondo S."/>
            <person name="Pangilinan J."/>
            <person name="Riley R."/>
            <person name="Labutti K."/>
            <person name="Andreopoulos B."/>
            <person name="Lipzen A."/>
            <person name="Chen C."/>
            <person name="Yanf M."/>
            <person name="Daum C."/>
            <person name="Ng V."/>
            <person name="Clum A."/>
            <person name="Ohm R."/>
            <person name="Martin F."/>
            <person name="Silar P."/>
            <person name="Natvig D."/>
            <person name="Lalanne C."/>
            <person name="Gautier V."/>
            <person name="Ament-Velasquez S.L."/>
            <person name="Kruys A."/>
            <person name="Hutchinson M.I."/>
            <person name="Powell A.J."/>
            <person name="Barry K."/>
            <person name="Miller A.N."/>
            <person name="Grigoriev I.V."/>
            <person name="Debuchy R."/>
            <person name="Gladieux P."/>
            <person name="Thoren M.H."/>
            <person name="Johannesson H."/>
        </authorList>
    </citation>
    <scope>NUCLEOTIDE SEQUENCE</scope>
    <source>
        <strain evidence="2">CBS 103.79</strain>
    </source>
</reference>
<evidence type="ECO:0000313" key="2">
    <source>
        <dbReference type="EMBL" id="KAK3901870.1"/>
    </source>
</evidence>
<proteinExistence type="predicted"/>
<evidence type="ECO:0000313" key="3">
    <source>
        <dbReference type="Proteomes" id="UP001303889"/>
    </source>
</evidence>
<keyword evidence="3" id="KW-1185">Reference proteome</keyword>
<dbReference type="InterPro" id="IPR010730">
    <property type="entry name" value="HET"/>
</dbReference>
<reference evidence="2" key="1">
    <citation type="journal article" date="2023" name="Mol. Phylogenet. Evol.">
        <title>Genome-scale phylogeny and comparative genomics of the fungal order Sordariales.</title>
        <authorList>
            <person name="Hensen N."/>
            <person name="Bonometti L."/>
            <person name="Westerberg I."/>
            <person name="Brannstrom I.O."/>
            <person name="Guillou S."/>
            <person name="Cros-Aarteil S."/>
            <person name="Calhoun S."/>
            <person name="Haridas S."/>
            <person name="Kuo A."/>
            <person name="Mondo S."/>
            <person name="Pangilinan J."/>
            <person name="Riley R."/>
            <person name="LaButti K."/>
            <person name="Andreopoulos B."/>
            <person name="Lipzen A."/>
            <person name="Chen C."/>
            <person name="Yan M."/>
            <person name="Daum C."/>
            <person name="Ng V."/>
            <person name="Clum A."/>
            <person name="Steindorff A."/>
            <person name="Ohm R.A."/>
            <person name="Martin F."/>
            <person name="Silar P."/>
            <person name="Natvig D.O."/>
            <person name="Lalanne C."/>
            <person name="Gautier V."/>
            <person name="Ament-Velasquez S.L."/>
            <person name="Kruys A."/>
            <person name="Hutchinson M.I."/>
            <person name="Powell A.J."/>
            <person name="Barry K."/>
            <person name="Miller A.N."/>
            <person name="Grigoriev I.V."/>
            <person name="Debuchy R."/>
            <person name="Gladieux P."/>
            <person name="Hiltunen Thoren M."/>
            <person name="Johannesson H."/>
        </authorList>
    </citation>
    <scope>NUCLEOTIDE SEQUENCE</scope>
    <source>
        <strain evidence="2">CBS 103.79</strain>
    </source>
</reference>
<dbReference type="PANTHER" id="PTHR24148:SF64">
    <property type="entry name" value="HETEROKARYON INCOMPATIBILITY DOMAIN-CONTAINING PROTEIN"/>
    <property type="match status" value="1"/>
</dbReference>
<dbReference type="PANTHER" id="PTHR24148">
    <property type="entry name" value="ANKYRIN REPEAT DOMAIN-CONTAINING PROTEIN 39 HOMOLOG-RELATED"/>
    <property type="match status" value="1"/>
</dbReference>
<evidence type="ECO:0000259" key="1">
    <source>
        <dbReference type="Pfam" id="PF06985"/>
    </source>
</evidence>
<gene>
    <name evidence="2" type="ORF">C8A05DRAFT_16005</name>
</gene>
<dbReference type="EMBL" id="MU855550">
    <property type="protein sequence ID" value="KAK3901870.1"/>
    <property type="molecule type" value="Genomic_DNA"/>
</dbReference>
<sequence>MRCSLVHHDLDGPDPVSFEAISYRWAGSDKTSIVDFGGKVLPIPTSAYDVLRSRVSLWRTRLVWIDAICVNQDDKDDKNQQVRLMRDIYSKAARTIVWLGDTPDAQTVFRFMIDMLNQKNNHMTDLDVSLGQAGMKKIRDDNPKWAALTRMLENPYWFRVWIVQEIVASRQVDILYGGRWFDWTVFSSVVCDLKTDSPTGLLQKLDLSEGMATPPFKAIHQIQVIQNLRADYQAGNKWSLPWILISFSHSQATFGQDHVFGFQGISTAVEDNALVPDYGLEELDVFRETTLYSLAQPSNLMMLSVAGIGREKHNRPDNWPSWVP</sequence>
<dbReference type="Pfam" id="PF06985">
    <property type="entry name" value="HET"/>
    <property type="match status" value="1"/>
</dbReference>
<accession>A0AAN6MJ54</accession>
<feature type="non-terminal residue" evidence="2">
    <location>
        <position position="324"/>
    </location>
</feature>
<dbReference type="Proteomes" id="UP001303889">
    <property type="component" value="Unassembled WGS sequence"/>
</dbReference>
<dbReference type="InterPro" id="IPR052895">
    <property type="entry name" value="HetReg/Transcr_Mod"/>
</dbReference>